<comment type="caution">
    <text evidence="2">The sequence shown here is derived from an EMBL/GenBank/DDBJ whole genome shotgun (WGS) entry which is preliminary data.</text>
</comment>
<feature type="compositionally biased region" description="Polar residues" evidence="1">
    <location>
        <begin position="56"/>
        <end position="68"/>
    </location>
</feature>
<organism evidence="2 3">
    <name type="scientific">Haematococcus lacustris</name>
    <name type="common">Green alga</name>
    <name type="synonym">Haematococcus pluvialis</name>
    <dbReference type="NCBI Taxonomy" id="44745"/>
    <lineage>
        <taxon>Eukaryota</taxon>
        <taxon>Viridiplantae</taxon>
        <taxon>Chlorophyta</taxon>
        <taxon>core chlorophytes</taxon>
        <taxon>Chlorophyceae</taxon>
        <taxon>CS clade</taxon>
        <taxon>Chlamydomonadales</taxon>
        <taxon>Haematococcaceae</taxon>
        <taxon>Haematococcus</taxon>
    </lineage>
</organism>
<evidence type="ECO:0000256" key="1">
    <source>
        <dbReference type="SAM" id="MobiDB-lite"/>
    </source>
</evidence>
<feature type="region of interest" description="Disordered" evidence="1">
    <location>
        <begin position="56"/>
        <end position="75"/>
    </location>
</feature>
<gene>
    <name evidence="2" type="ORF">HaLaN_06532</name>
</gene>
<evidence type="ECO:0000313" key="3">
    <source>
        <dbReference type="Proteomes" id="UP000485058"/>
    </source>
</evidence>
<dbReference type="EMBL" id="BLLF01000373">
    <property type="protein sequence ID" value="GFH11094.1"/>
    <property type="molecule type" value="Genomic_DNA"/>
</dbReference>
<dbReference type="Proteomes" id="UP000485058">
    <property type="component" value="Unassembled WGS sequence"/>
</dbReference>
<accession>A0A699YW80</accession>
<protein>
    <submittedName>
        <fullName evidence="2">Uncharacterized protein</fullName>
    </submittedName>
</protein>
<name>A0A699YW80_HAELA</name>
<reference evidence="2 3" key="1">
    <citation type="submission" date="2020-02" db="EMBL/GenBank/DDBJ databases">
        <title>Draft genome sequence of Haematococcus lacustris strain NIES-144.</title>
        <authorList>
            <person name="Morimoto D."/>
            <person name="Nakagawa S."/>
            <person name="Yoshida T."/>
            <person name="Sawayama S."/>
        </authorList>
    </citation>
    <scope>NUCLEOTIDE SEQUENCE [LARGE SCALE GENOMIC DNA]</scope>
    <source>
        <strain evidence="2 3">NIES-144</strain>
    </source>
</reference>
<proteinExistence type="predicted"/>
<keyword evidence="3" id="KW-1185">Reference proteome</keyword>
<dbReference type="AlphaFoldDB" id="A0A699YW80"/>
<evidence type="ECO:0000313" key="2">
    <source>
        <dbReference type="EMBL" id="GFH11094.1"/>
    </source>
</evidence>
<feature type="region of interest" description="Disordered" evidence="1">
    <location>
        <begin position="88"/>
        <end position="108"/>
    </location>
</feature>
<sequence length="108" mass="11376">MLRLLLLPCAESSRPAGRCCILRGHSQAPCPTLCACRQGAARDMLALGTLANGWTGTATQPSTSSGQGRANGGHWSCAGGQTEQGFLPRARSTQHWASRSCETEPPRP</sequence>